<evidence type="ECO:0000313" key="3">
    <source>
        <dbReference type="Proteomes" id="UP000599437"/>
    </source>
</evidence>
<gene>
    <name evidence="2" type="ORF">GCM10010346_46310</name>
</gene>
<reference evidence="3" key="1">
    <citation type="journal article" date="2019" name="Int. J. Syst. Evol. Microbiol.">
        <title>The Global Catalogue of Microorganisms (GCM) 10K type strain sequencing project: providing services to taxonomists for standard genome sequencing and annotation.</title>
        <authorList>
            <consortium name="The Broad Institute Genomics Platform"/>
            <consortium name="The Broad Institute Genome Sequencing Center for Infectious Disease"/>
            <person name="Wu L."/>
            <person name="Ma J."/>
        </authorList>
    </citation>
    <scope>NUCLEOTIDE SEQUENCE [LARGE SCALE GENOMIC DNA]</scope>
    <source>
        <strain evidence="3">JCM 4737</strain>
    </source>
</reference>
<evidence type="ECO:0000256" key="1">
    <source>
        <dbReference type="SAM" id="MobiDB-lite"/>
    </source>
</evidence>
<accession>A0ABQ3DW29</accession>
<keyword evidence="3" id="KW-1185">Reference proteome</keyword>
<feature type="compositionally biased region" description="Basic and acidic residues" evidence="1">
    <location>
        <begin position="23"/>
        <end position="43"/>
    </location>
</feature>
<dbReference type="EMBL" id="BMVO01000017">
    <property type="protein sequence ID" value="GHB17196.1"/>
    <property type="molecule type" value="Genomic_DNA"/>
</dbReference>
<comment type="caution">
    <text evidence="2">The sequence shown here is derived from an EMBL/GenBank/DDBJ whole genome shotgun (WGS) entry which is preliminary data.</text>
</comment>
<feature type="compositionally biased region" description="Basic residues" evidence="1">
    <location>
        <begin position="12"/>
        <end position="22"/>
    </location>
</feature>
<organism evidence="2 3">
    <name type="scientific">Streptomyces chryseus</name>
    <dbReference type="NCBI Taxonomy" id="68186"/>
    <lineage>
        <taxon>Bacteria</taxon>
        <taxon>Bacillati</taxon>
        <taxon>Actinomycetota</taxon>
        <taxon>Actinomycetes</taxon>
        <taxon>Kitasatosporales</taxon>
        <taxon>Streptomycetaceae</taxon>
        <taxon>Streptomyces</taxon>
    </lineage>
</organism>
<feature type="compositionally biased region" description="Polar residues" evidence="1">
    <location>
        <begin position="45"/>
        <end position="59"/>
    </location>
</feature>
<name>A0ABQ3DW29_9ACTN</name>
<evidence type="ECO:0000313" key="2">
    <source>
        <dbReference type="EMBL" id="GHB17196.1"/>
    </source>
</evidence>
<feature type="region of interest" description="Disordered" evidence="1">
    <location>
        <begin position="1"/>
        <end position="59"/>
    </location>
</feature>
<dbReference type="Proteomes" id="UP000599437">
    <property type="component" value="Unassembled WGS sequence"/>
</dbReference>
<protein>
    <submittedName>
        <fullName evidence="2">Uncharacterized protein</fullName>
    </submittedName>
</protein>
<proteinExistence type="predicted"/>
<sequence>MLRPPRNSIAKRINRRWYRKSAHHDQGCEDHQDRGDVVRREEPQQGPNRNCQARQYVEQ</sequence>